<dbReference type="CDD" id="cd20306">
    <property type="entry name" value="cupin_OxDC-like"/>
    <property type="match status" value="1"/>
</dbReference>
<name>A0ABW5PFL5_9BACL</name>
<organism evidence="2 3">
    <name type="scientific">Paenibacillus gansuensis</name>
    <dbReference type="NCBI Taxonomy" id="306542"/>
    <lineage>
        <taxon>Bacteria</taxon>
        <taxon>Bacillati</taxon>
        <taxon>Bacillota</taxon>
        <taxon>Bacilli</taxon>
        <taxon>Bacillales</taxon>
        <taxon>Paenibacillaceae</taxon>
        <taxon>Paenibacillus</taxon>
    </lineage>
</organism>
<protein>
    <submittedName>
        <fullName evidence="2">Cupin domain-containing protein</fullName>
    </submittedName>
</protein>
<dbReference type="Gene3D" id="2.60.120.10">
    <property type="entry name" value="Jelly Rolls"/>
    <property type="match status" value="1"/>
</dbReference>
<evidence type="ECO:0000259" key="1">
    <source>
        <dbReference type="SMART" id="SM00835"/>
    </source>
</evidence>
<keyword evidence="3" id="KW-1185">Reference proteome</keyword>
<sequence>MYKDTILQEPGLTLAADSNRVLNYEKDPRNYLTQLFGEQFPAIDTGLFNIRLSQGNVVQPHWHTNASELVFVISGEVMTSIFNPFTQRLLTYRLSPGQVSQFPRGWFHWIVALSEQAHFLAIFDQPTPDVVLGSDFLRYLPKEIANRAYCANEAAYAAAVAPITESVILGPPPSCSV</sequence>
<accession>A0ABW5PFL5</accession>
<dbReference type="SMART" id="SM00835">
    <property type="entry name" value="Cupin_1"/>
    <property type="match status" value="1"/>
</dbReference>
<reference evidence="3" key="1">
    <citation type="journal article" date="2019" name="Int. J. Syst. Evol. Microbiol.">
        <title>The Global Catalogue of Microorganisms (GCM) 10K type strain sequencing project: providing services to taxonomists for standard genome sequencing and annotation.</title>
        <authorList>
            <consortium name="The Broad Institute Genomics Platform"/>
            <consortium name="The Broad Institute Genome Sequencing Center for Infectious Disease"/>
            <person name="Wu L."/>
            <person name="Ma J."/>
        </authorList>
    </citation>
    <scope>NUCLEOTIDE SEQUENCE [LARGE SCALE GENOMIC DNA]</scope>
    <source>
        <strain evidence="3">KCTC 3950</strain>
    </source>
</reference>
<dbReference type="PANTHER" id="PTHR31238">
    <property type="entry name" value="GERMIN-LIKE PROTEIN SUBFAMILY 3 MEMBER 3"/>
    <property type="match status" value="1"/>
</dbReference>
<dbReference type="Pfam" id="PF00190">
    <property type="entry name" value="Cupin_1"/>
    <property type="match status" value="1"/>
</dbReference>
<dbReference type="SUPFAM" id="SSF51182">
    <property type="entry name" value="RmlC-like cupins"/>
    <property type="match status" value="1"/>
</dbReference>
<proteinExistence type="predicted"/>
<evidence type="ECO:0000313" key="2">
    <source>
        <dbReference type="EMBL" id="MFD2614201.1"/>
    </source>
</evidence>
<dbReference type="RefSeq" id="WP_377604807.1">
    <property type="nucleotide sequence ID" value="NZ_JBHUME010000011.1"/>
</dbReference>
<dbReference type="Proteomes" id="UP001597541">
    <property type="component" value="Unassembled WGS sequence"/>
</dbReference>
<dbReference type="InterPro" id="IPR014710">
    <property type="entry name" value="RmlC-like_jellyroll"/>
</dbReference>
<gene>
    <name evidence="2" type="ORF">ACFSUF_17470</name>
</gene>
<feature type="domain" description="Cupin type-1" evidence="1">
    <location>
        <begin position="22"/>
        <end position="157"/>
    </location>
</feature>
<dbReference type="EMBL" id="JBHUME010000011">
    <property type="protein sequence ID" value="MFD2614201.1"/>
    <property type="molecule type" value="Genomic_DNA"/>
</dbReference>
<dbReference type="InterPro" id="IPR006045">
    <property type="entry name" value="Cupin_1"/>
</dbReference>
<dbReference type="InterPro" id="IPR011051">
    <property type="entry name" value="RmlC_Cupin_sf"/>
</dbReference>
<evidence type="ECO:0000313" key="3">
    <source>
        <dbReference type="Proteomes" id="UP001597541"/>
    </source>
</evidence>
<comment type="caution">
    <text evidence="2">The sequence shown here is derived from an EMBL/GenBank/DDBJ whole genome shotgun (WGS) entry which is preliminary data.</text>
</comment>